<evidence type="ECO:0000313" key="3">
    <source>
        <dbReference type="Proteomes" id="UP001610063"/>
    </source>
</evidence>
<dbReference type="Gene3D" id="2.50.20.10">
    <property type="entry name" value="Lipoprotein localisation LolA/LolB/LppX"/>
    <property type="match status" value="1"/>
</dbReference>
<accession>A0ABW7N387</accession>
<comment type="caution">
    <text evidence="2">The sequence shown here is derived from an EMBL/GenBank/DDBJ whole genome shotgun (WGS) entry which is preliminary data.</text>
</comment>
<dbReference type="EMBL" id="JBIPKE010000009">
    <property type="protein sequence ID" value="MFH6982073.1"/>
    <property type="molecule type" value="Genomic_DNA"/>
</dbReference>
<protein>
    <submittedName>
        <fullName evidence="2">Outer membrane lipoprotein carrier protein LolA</fullName>
    </submittedName>
</protein>
<sequence length="227" mass="26064">MNIILSFLISFTTCVQLDFDWVSFSMVKRSTTHGMVSRIDARVFYKPSGKMVTHFISPIDMYVLNNSLGNVEIFNTKENTVVKSLDNRMGSRNTTFYYFLFGSSEDLGLSEAGFSLRESRIEDMMLVTEYTPPAAMGGLEKVELVSNGDHPVFMGYLDKDGKYLKKTYYYDYRMVRGVDFPMSITEIDFQKNDSTITKTTFSDFRFNVPEDQEFADFKTPNTATLLE</sequence>
<dbReference type="Proteomes" id="UP001610063">
    <property type="component" value="Unassembled WGS sequence"/>
</dbReference>
<organism evidence="2 3">
    <name type="scientific">Marinoscillum luteum</name>
    <dbReference type="NCBI Taxonomy" id="861051"/>
    <lineage>
        <taxon>Bacteria</taxon>
        <taxon>Pseudomonadati</taxon>
        <taxon>Bacteroidota</taxon>
        <taxon>Cytophagia</taxon>
        <taxon>Cytophagales</taxon>
        <taxon>Reichenbachiellaceae</taxon>
        <taxon>Marinoscillum</taxon>
    </lineage>
</organism>
<name>A0ABW7N387_9BACT</name>
<evidence type="ECO:0000256" key="1">
    <source>
        <dbReference type="ARBA" id="ARBA00022729"/>
    </source>
</evidence>
<keyword evidence="2" id="KW-0449">Lipoprotein</keyword>
<gene>
    <name evidence="2" type="ORF">ACHKAR_01415</name>
</gene>
<dbReference type="InterPro" id="IPR029046">
    <property type="entry name" value="LolA/LolB/LppX"/>
</dbReference>
<reference evidence="2 3" key="1">
    <citation type="journal article" date="2013" name="Int. J. Syst. Evol. Microbiol.">
        <title>Marinoscillum luteum sp. nov., isolated from marine sediment.</title>
        <authorList>
            <person name="Cha I.T."/>
            <person name="Park S.J."/>
            <person name="Kim S.J."/>
            <person name="Kim J.G."/>
            <person name="Jung M.Y."/>
            <person name="Shin K.S."/>
            <person name="Kwon K.K."/>
            <person name="Yang S.H."/>
            <person name="Seo Y.S."/>
            <person name="Rhee S.K."/>
        </authorList>
    </citation>
    <scope>NUCLEOTIDE SEQUENCE [LARGE SCALE GENOMIC DNA]</scope>
    <source>
        <strain evidence="2 3">KCTC 23939</strain>
    </source>
</reference>
<evidence type="ECO:0000313" key="2">
    <source>
        <dbReference type="EMBL" id="MFH6982073.1"/>
    </source>
</evidence>
<keyword evidence="1" id="KW-0732">Signal</keyword>
<dbReference type="RefSeq" id="WP_159584624.1">
    <property type="nucleotide sequence ID" value="NZ_JBIPKE010000009.1"/>
</dbReference>
<proteinExistence type="predicted"/>
<dbReference type="SUPFAM" id="SSF89392">
    <property type="entry name" value="Prokaryotic lipoproteins and lipoprotein localization factors"/>
    <property type="match status" value="1"/>
</dbReference>
<keyword evidence="3" id="KW-1185">Reference proteome</keyword>